<feature type="domain" description="HTH cro/C1-type" evidence="3">
    <location>
        <begin position="7"/>
        <end position="61"/>
    </location>
</feature>
<dbReference type="InterPro" id="IPR001387">
    <property type="entry name" value="Cro/C1-type_HTH"/>
</dbReference>
<dbReference type="Gene3D" id="1.10.260.40">
    <property type="entry name" value="lambda repressor-like DNA-binding domains"/>
    <property type="match status" value="1"/>
</dbReference>
<keyword evidence="1" id="KW-0238">DNA-binding</keyword>
<gene>
    <name evidence="4" type="ORF">DDQ68_02010</name>
</gene>
<evidence type="ECO:0000256" key="2">
    <source>
        <dbReference type="SAM" id="MobiDB-lite"/>
    </source>
</evidence>
<evidence type="ECO:0000259" key="3">
    <source>
        <dbReference type="PROSITE" id="PS50943"/>
    </source>
</evidence>
<reference evidence="5" key="1">
    <citation type="submission" date="2018-04" db="EMBL/GenBank/DDBJ databases">
        <title>Complete genome of Antarctic heterotrophic bacterium Hymenobacter nivis.</title>
        <authorList>
            <person name="Terashima M."/>
        </authorList>
    </citation>
    <scope>NUCLEOTIDE SEQUENCE [LARGE SCALE GENOMIC DNA]</scope>
    <source>
        <strain evidence="5">NBRC 111535</strain>
    </source>
</reference>
<organism evidence="4 5">
    <name type="scientific">Hymenobacter nivis</name>
    <dbReference type="NCBI Taxonomy" id="1850093"/>
    <lineage>
        <taxon>Bacteria</taxon>
        <taxon>Pseudomonadati</taxon>
        <taxon>Bacteroidota</taxon>
        <taxon>Cytophagia</taxon>
        <taxon>Cytophagales</taxon>
        <taxon>Hymenobacteraceae</taxon>
        <taxon>Hymenobacter</taxon>
    </lineage>
</organism>
<dbReference type="PANTHER" id="PTHR46797">
    <property type="entry name" value="HTH-TYPE TRANSCRIPTIONAL REGULATOR"/>
    <property type="match status" value="1"/>
</dbReference>
<sequence length="99" mass="10640">MHIAKNLRYLRRRARLSQAALAQHVGLSANGLSRYEQGHATPGAEMLERLAYALGATPDELRHVDLPHVSRYRKARAAASGPRVPAAAVAPGQPRPTGA</sequence>
<accession>A0A2Z3GSN0</accession>
<evidence type="ECO:0000313" key="4">
    <source>
        <dbReference type="EMBL" id="AWM31670.1"/>
    </source>
</evidence>
<dbReference type="InterPro" id="IPR010982">
    <property type="entry name" value="Lambda_DNA-bd_dom_sf"/>
</dbReference>
<dbReference type="PANTHER" id="PTHR46797:SF1">
    <property type="entry name" value="METHYLPHOSPHONATE SYNTHASE"/>
    <property type="match status" value="1"/>
</dbReference>
<dbReference type="RefSeq" id="WP_109652713.1">
    <property type="nucleotide sequence ID" value="NZ_CP029145.1"/>
</dbReference>
<dbReference type="EMBL" id="CP029145">
    <property type="protein sequence ID" value="AWM31670.1"/>
    <property type="molecule type" value="Genomic_DNA"/>
</dbReference>
<protein>
    <recommendedName>
        <fullName evidence="3">HTH cro/C1-type domain-containing protein</fullName>
    </recommendedName>
</protein>
<dbReference type="PROSITE" id="PS50943">
    <property type="entry name" value="HTH_CROC1"/>
    <property type="match status" value="1"/>
</dbReference>
<dbReference type="CDD" id="cd00093">
    <property type="entry name" value="HTH_XRE"/>
    <property type="match status" value="1"/>
</dbReference>
<dbReference type="GO" id="GO:0005829">
    <property type="term" value="C:cytosol"/>
    <property type="evidence" value="ECO:0007669"/>
    <property type="project" value="TreeGrafter"/>
</dbReference>
<dbReference type="GO" id="GO:0003677">
    <property type="term" value="F:DNA binding"/>
    <property type="evidence" value="ECO:0007669"/>
    <property type="project" value="UniProtKB-KW"/>
</dbReference>
<dbReference type="AlphaFoldDB" id="A0A2Z3GSN0"/>
<dbReference type="SUPFAM" id="SSF47413">
    <property type="entry name" value="lambda repressor-like DNA-binding domains"/>
    <property type="match status" value="1"/>
</dbReference>
<keyword evidence="5" id="KW-1185">Reference proteome</keyword>
<dbReference type="InterPro" id="IPR050807">
    <property type="entry name" value="TransReg_Diox_bact_type"/>
</dbReference>
<dbReference type="SMART" id="SM00530">
    <property type="entry name" value="HTH_XRE"/>
    <property type="match status" value="1"/>
</dbReference>
<dbReference type="KEGG" id="hnv:DDQ68_02010"/>
<dbReference type="OrthoDB" id="881869at2"/>
<dbReference type="Pfam" id="PF13560">
    <property type="entry name" value="HTH_31"/>
    <property type="match status" value="1"/>
</dbReference>
<name>A0A2Z3GSN0_9BACT</name>
<dbReference type="GO" id="GO:0003700">
    <property type="term" value="F:DNA-binding transcription factor activity"/>
    <property type="evidence" value="ECO:0007669"/>
    <property type="project" value="TreeGrafter"/>
</dbReference>
<dbReference type="Proteomes" id="UP000245999">
    <property type="component" value="Chromosome"/>
</dbReference>
<feature type="region of interest" description="Disordered" evidence="2">
    <location>
        <begin position="77"/>
        <end position="99"/>
    </location>
</feature>
<proteinExistence type="predicted"/>
<evidence type="ECO:0000256" key="1">
    <source>
        <dbReference type="ARBA" id="ARBA00023125"/>
    </source>
</evidence>
<evidence type="ECO:0000313" key="5">
    <source>
        <dbReference type="Proteomes" id="UP000245999"/>
    </source>
</evidence>